<protein>
    <submittedName>
        <fullName evidence="2">Uncharacterized protein</fullName>
    </submittedName>
</protein>
<dbReference type="Proteomes" id="UP000197138">
    <property type="component" value="Unassembled WGS sequence"/>
</dbReference>
<evidence type="ECO:0000313" key="3">
    <source>
        <dbReference type="Proteomes" id="UP000197138"/>
    </source>
</evidence>
<comment type="caution">
    <text evidence="2">The sequence shown here is derived from an EMBL/GenBank/DDBJ whole genome shotgun (WGS) entry which is preliminary data.</text>
</comment>
<keyword evidence="1" id="KW-0812">Transmembrane</keyword>
<keyword evidence="1" id="KW-1133">Transmembrane helix</keyword>
<proteinExistence type="predicted"/>
<name>A0A218WXR6_PUNGR</name>
<accession>A0A218WXR6</accession>
<feature type="transmembrane region" description="Helical" evidence="1">
    <location>
        <begin position="7"/>
        <end position="25"/>
    </location>
</feature>
<organism evidence="2 3">
    <name type="scientific">Punica granatum</name>
    <name type="common">Pomegranate</name>
    <dbReference type="NCBI Taxonomy" id="22663"/>
    <lineage>
        <taxon>Eukaryota</taxon>
        <taxon>Viridiplantae</taxon>
        <taxon>Streptophyta</taxon>
        <taxon>Embryophyta</taxon>
        <taxon>Tracheophyta</taxon>
        <taxon>Spermatophyta</taxon>
        <taxon>Magnoliopsida</taxon>
        <taxon>eudicotyledons</taxon>
        <taxon>Gunneridae</taxon>
        <taxon>Pentapetalae</taxon>
        <taxon>rosids</taxon>
        <taxon>malvids</taxon>
        <taxon>Myrtales</taxon>
        <taxon>Lythraceae</taxon>
        <taxon>Punica</taxon>
    </lineage>
</organism>
<dbReference type="EMBL" id="MTKT01002534">
    <property type="protein sequence ID" value="OWM77494.1"/>
    <property type="molecule type" value="Genomic_DNA"/>
</dbReference>
<feature type="transmembrane region" description="Helical" evidence="1">
    <location>
        <begin position="31"/>
        <end position="50"/>
    </location>
</feature>
<sequence>MIRKDQINSIILVLFNCALHVYYLPGERRKWFNAWLFTTGFPMLLIPIAFSHMLSRVRGPNQSQVHAPRVLINH</sequence>
<evidence type="ECO:0000313" key="2">
    <source>
        <dbReference type="EMBL" id="OWM77494.1"/>
    </source>
</evidence>
<dbReference type="AlphaFoldDB" id="A0A218WXR6"/>
<evidence type="ECO:0000256" key="1">
    <source>
        <dbReference type="SAM" id="Phobius"/>
    </source>
</evidence>
<keyword evidence="1" id="KW-0472">Membrane</keyword>
<reference evidence="3" key="1">
    <citation type="journal article" date="2017" name="Plant J.">
        <title>The pomegranate (Punica granatum L.) genome and the genomics of punicalagin biosynthesis.</title>
        <authorList>
            <person name="Qin G."/>
            <person name="Xu C."/>
            <person name="Ming R."/>
            <person name="Tang H."/>
            <person name="Guyot R."/>
            <person name="Kramer E.M."/>
            <person name="Hu Y."/>
            <person name="Yi X."/>
            <person name="Qi Y."/>
            <person name="Xu X."/>
            <person name="Gao Z."/>
            <person name="Pan H."/>
            <person name="Jian J."/>
            <person name="Tian Y."/>
            <person name="Yue Z."/>
            <person name="Xu Y."/>
        </authorList>
    </citation>
    <scope>NUCLEOTIDE SEQUENCE [LARGE SCALE GENOMIC DNA]</scope>
    <source>
        <strain evidence="3">cv. Dabenzi</strain>
    </source>
</reference>
<gene>
    <name evidence="2" type="ORF">CDL15_Pgr016891</name>
</gene>